<dbReference type="AlphaFoldDB" id="A0A0H3AJM1"/>
<dbReference type="KEGG" id="vco:VC0395_A0660"/>
<proteinExistence type="predicted"/>
<organism evidence="1 3">
    <name type="scientific">Vibrio cholerae serotype O1 (strain ATCC 39541 / Classical Ogawa 395 / O395)</name>
    <dbReference type="NCBI Taxonomy" id="345073"/>
    <lineage>
        <taxon>Bacteria</taxon>
        <taxon>Pseudomonadati</taxon>
        <taxon>Pseudomonadota</taxon>
        <taxon>Gammaproteobacteria</taxon>
        <taxon>Vibrionales</taxon>
        <taxon>Vibrionaceae</taxon>
        <taxon>Vibrio</taxon>
    </lineage>
</organism>
<gene>
    <name evidence="2" type="ordered locus">VC0395_A0660</name>
    <name evidence="1" type="ordered locus">VC0395_A0777</name>
</gene>
<name>A0A0H3AJM1_VIBC3</name>
<sequence>MSELKSQSITKEMWQQIEKEMSDGWVNIVFAYKGHELTVNRVRVSESKTCLQVYIDGFIKGEWVSFSGDKGFSDKAPAILPDVWGKKTRAKYNRRFKETMTRIWGKRGVKREYPDLDDSLVFHIPNFSKASVLCRQYKKLEGIELVSAHFVKAEGL</sequence>
<dbReference type="KEGG" id="vcr:VC395_1157"/>
<dbReference type="Proteomes" id="UP000000249">
    <property type="component" value="Chromosome 1"/>
</dbReference>
<evidence type="ECO:0008006" key="4">
    <source>
        <dbReference type="Google" id="ProtNLM"/>
    </source>
</evidence>
<accession>A0A0H3AJM1</accession>
<dbReference type="RefSeq" id="WP_001292533.1">
    <property type="nucleotide sequence ID" value="NC_009457.1"/>
</dbReference>
<evidence type="ECO:0000313" key="3">
    <source>
        <dbReference type="Proteomes" id="UP000000249"/>
    </source>
</evidence>
<dbReference type="eggNOG" id="ENOG5032YDD">
    <property type="taxonomic scope" value="Bacteria"/>
</dbReference>
<dbReference type="OrthoDB" id="6690744at2"/>
<dbReference type="EMBL" id="CP000627">
    <property type="protein sequence ID" value="ABQ20338.1"/>
    <property type="molecule type" value="Genomic_DNA"/>
</dbReference>
<dbReference type="KEGG" id="vco:VC0395_A0777"/>
<protein>
    <recommendedName>
        <fullName evidence="4">Orphan protein</fullName>
    </recommendedName>
</protein>
<dbReference type="EMBL" id="CP000627">
    <property type="protein sequence ID" value="ABQ20971.1"/>
    <property type="molecule type" value="Genomic_DNA"/>
</dbReference>
<dbReference type="PATRIC" id="fig|345073.21.peg.1124"/>
<dbReference type="KEGG" id="vcr:VC395_1274"/>
<evidence type="ECO:0000313" key="1">
    <source>
        <dbReference type="EMBL" id="ABQ20338.1"/>
    </source>
</evidence>
<reference evidence="1 3" key="1">
    <citation type="submission" date="2007-03" db="EMBL/GenBank/DDBJ databases">
        <authorList>
            <person name="Heidelberg J."/>
        </authorList>
    </citation>
    <scope>NUCLEOTIDE SEQUENCE [LARGE SCALE GENOMIC DNA]</scope>
    <source>
        <strain evidence="3">ATCC 39541 / Classical Ogawa 395 / O395</strain>
        <strain evidence="1">O395</strain>
    </source>
</reference>
<evidence type="ECO:0000313" key="2">
    <source>
        <dbReference type="EMBL" id="ABQ20971.1"/>
    </source>
</evidence>